<feature type="non-terminal residue" evidence="3">
    <location>
        <position position="1"/>
    </location>
</feature>
<dbReference type="Gene3D" id="3.10.129.10">
    <property type="entry name" value="Hotdog Thioesterase"/>
    <property type="match status" value="2"/>
</dbReference>
<dbReference type="GO" id="GO:0005777">
    <property type="term" value="C:peroxisome"/>
    <property type="evidence" value="ECO:0007669"/>
    <property type="project" value="TreeGrafter"/>
</dbReference>
<dbReference type="PANTHER" id="PTHR13078:SF57">
    <property type="entry name" value="DEHYDRATASE, PUTATIVE (AFU_ORTHOLOGUE AFUA_5G00640)-RELATED"/>
    <property type="match status" value="1"/>
</dbReference>
<feature type="domain" description="Peroxisomal multifunctional enzyme type 2-like N-terminal" evidence="2">
    <location>
        <begin position="20"/>
        <end position="151"/>
    </location>
</feature>
<proteinExistence type="predicted"/>
<reference evidence="3 4" key="1">
    <citation type="submission" date="2018-05" db="EMBL/GenBank/DDBJ databases">
        <title>Draft genome sequence of Scytalidium lignicola DSM 105466, a ubiquitous saprotrophic fungus.</title>
        <authorList>
            <person name="Buettner E."/>
            <person name="Gebauer A.M."/>
            <person name="Hofrichter M."/>
            <person name="Liers C."/>
            <person name="Kellner H."/>
        </authorList>
    </citation>
    <scope>NUCLEOTIDE SEQUENCE [LARGE SCALE GENOMIC DNA]</scope>
    <source>
        <strain evidence="3 4">DSM 105466</strain>
    </source>
</reference>
<gene>
    <name evidence="3" type="ORF">B7463_g6934</name>
</gene>
<protein>
    <submittedName>
        <fullName evidence="3">Uncharacterized protein</fullName>
    </submittedName>
</protein>
<dbReference type="Pfam" id="PF01575">
    <property type="entry name" value="MaoC_dehydratas"/>
    <property type="match status" value="1"/>
</dbReference>
<dbReference type="GO" id="GO:0003857">
    <property type="term" value="F:(3S)-3-hydroxyacyl-CoA dehydrogenase (NAD+) activity"/>
    <property type="evidence" value="ECO:0007669"/>
    <property type="project" value="TreeGrafter"/>
</dbReference>
<sequence>MATNPGVGFQFPAKKVAWLKRDVLLFANSIGVKSDDLHLLYELHPKFQVFPSYPTVLSQKGENQELVDFYDAFQKNTSGVSIPGVPALDVKRMVDGGRIMKFFKPLPPSSTNQNFELQMHVTGVYDKGKSGTVVQTETALVNTQTNDVYTKVIGNSFYIGQGGWGGPKGTIILKANRPILSIIVTINPGPSPMRYSLPNRTPDTTYHLSTTRETALLYRLNGDSNPLHATPEPGKKMGFKGAVIHGLWSYNATAYVVLRSMGGSDVSNLKHFEAKFASPIYPGENCIIEMWRLGEYDGEGFEEIRFIVTVAGGKPALTDGRALVRPQGGSSKI</sequence>
<evidence type="ECO:0000259" key="1">
    <source>
        <dbReference type="Pfam" id="PF01575"/>
    </source>
</evidence>
<dbReference type="AlphaFoldDB" id="A0A3E2H807"/>
<name>A0A3E2H807_SCYLI</name>
<dbReference type="Pfam" id="PF22622">
    <property type="entry name" value="MFE-2_hydrat-2_N"/>
    <property type="match status" value="1"/>
</dbReference>
<dbReference type="InterPro" id="IPR029069">
    <property type="entry name" value="HotDog_dom_sf"/>
</dbReference>
<evidence type="ECO:0000313" key="3">
    <source>
        <dbReference type="EMBL" id="RFU29401.1"/>
    </source>
</evidence>
<dbReference type="GO" id="GO:0044594">
    <property type="term" value="F:17-beta-hydroxysteroid dehydrogenase (NAD+) activity"/>
    <property type="evidence" value="ECO:0007669"/>
    <property type="project" value="TreeGrafter"/>
</dbReference>
<evidence type="ECO:0000259" key="2">
    <source>
        <dbReference type="Pfam" id="PF22622"/>
    </source>
</evidence>
<organism evidence="3 4">
    <name type="scientific">Scytalidium lignicola</name>
    <name type="common">Hyphomycete</name>
    <dbReference type="NCBI Taxonomy" id="5539"/>
    <lineage>
        <taxon>Eukaryota</taxon>
        <taxon>Fungi</taxon>
        <taxon>Dikarya</taxon>
        <taxon>Ascomycota</taxon>
        <taxon>Pezizomycotina</taxon>
        <taxon>Leotiomycetes</taxon>
        <taxon>Leotiomycetes incertae sedis</taxon>
        <taxon>Scytalidium</taxon>
    </lineage>
</organism>
<dbReference type="PANTHER" id="PTHR13078">
    <property type="entry name" value="PEROXISOMAL MULTIFUNCTIONAL ENZYME TYPE 2-RELATED"/>
    <property type="match status" value="1"/>
</dbReference>
<keyword evidence="4" id="KW-1185">Reference proteome</keyword>
<evidence type="ECO:0000313" key="4">
    <source>
        <dbReference type="Proteomes" id="UP000258309"/>
    </source>
</evidence>
<dbReference type="EMBL" id="NCSJ02000129">
    <property type="protein sequence ID" value="RFU29401.1"/>
    <property type="molecule type" value="Genomic_DNA"/>
</dbReference>
<dbReference type="GO" id="GO:0006635">
    <property type="term" value="P:fatty acid beta-oxidation"/>
    <property type="evidence" value="ECO:0007669"/>
    <property type="project" value="TreeGrafter"/>
</dbReference>
<dbReference type="OrthoDB" id="60204at2759"/>
<accession>A0A3E2H807</accession>
<feature type="non-terminal residue" evidence="3">
    <location>
        <position position="333"/>
    </location>
</feature>
<dbReference type="InterPro" id="IPR002539">
    <property type="entry name" value="MaoC-like_dom"/>
</dbReference>
<dbReference type="Proteomes" id="UP000258309">
    <property type="component" value="Unassembled WGS sequence"/>
</dbReference>
<dbReference type="InterPro" id="IPR054357">
    <property type="entry name" value="MFE-2_N"/>
</dbReference>
<dbReference type="GO" id="GO:0004300">
    <property type="term" value="F:enoyl-CoA hydratase activity"/>
    <property type="evidence" value="ECO:0007669"/>
    <property type="project" value="TreeGrafter"/>
</dbReference>
<dbReference type="SUPFAM" id="SSF54637">
    <property type="entry name" value="Thioesterase/thiol ester dehydrase-isomerase"/>
    <property type="match status" value="2"/>
</dbReference>
<comment type="caution">
    <text evidence="3">The sequence shown here is derived from an EMBL/GenBank/DDBJ whole genome shotgun (WGS) entry which is preliminary data.</text>
</comment>
<feature type="domain" description="MaoC-like" evidence="1">
    <location>
        <begin position="198"/>
        <end position="306"/>
    </location>
</feature>